<proteinExistence type="inferred from homology"/>
<dbReference type="EC" id="2.1.1.77" evidence="3"/>
<evidence type="ECO:0000313" key="13">
    <source>
        <dbReference type="EMBL" id="OSY39698.1"/>
    </source>
</evidence>
<keyword evidence="14" id="KW-1185">Reference proteome</keyword>
<feature type="compositionally biased region" description="Polar residues" evidence="12">
    <location>
        <begin position="411"/>
        <end position="421"/>
    </location>
</feature>
<dbReference type="GO" id="GO:0004719">
    <property type="term" value="F:protein-L-isoaspartate (D-aspartate) O-methyltransferase activity"/>
    <property type="evidence" value="ECO:0007669"/>
    <property type="project" value="UniProtKB-EC"/>
</dbReference>
<dbReference type="PANTHER" id="PTHR11579:SF0">
    <property type="entry name" value="PROTEIN-L-ISOASPARTATE(D-ASPARTATE) O-METHYLTRANSFERASE"/>
    <property type="match status" value="1"/>
</dbReference>
<dbReference type="CDD" id="cd02440">
    <property type="entry name" value="AdoMet_MTases"/>
    <property type="match status" value="1"/>
</dbReference>
<dbReference type="GO" id="GO:0005737">
    <property type="term" value="C:cytoplasm"/>
    <property type="evidence" value="ECO:0007669"/>
    <property type="project" value="UniProtKB-SubCell"/>
</dbReference>
<dbReference type="InterPro" id="IPR029063">
    <property type="entry name" value="SAM-dependent_MTases_sf"/>
</dbReference>
<protein>
    <recommendedName>
        <fullName evidence="4">Protein-L-isoaspartate O-methyltransferase</fullName>
        <ecNumber evidence="3">2.1.1.77</ecNumber>
    </recommendedName>
    <alternativeName>
        <fullName evidence="11">L-isoaspartyl protein carboxyl methyltransferase</fullName>
    </alternativeName>
    <alternativeName>
        <fullName evidence="9">Protein L-isoaspartyl methyltransferase</fullName>
    </alternativeName>
    <alternativeName>
        <fullName evidence="10">Protein-beta-aspartate methyltransferase</fullName>
    </alternativeName>
</protein>
<evidence type="ECO:0000256" key="2">
    <source>
        <dbReference type="ARBA" id="ARBA00005369"/>
    </source>
</evidence>
<evidence type="ECO:0000256" key="11">
    <source>
        <dbReference type="ARBA" id="ARBA00031350"/>
    </source>
</evidence>
<sequence length="421" mass="43344">MRTAEHARTRLVADLERDGRVHSPRIRAALQEVPRHLFLPGSDPIDAYADEAVPIKTADGVTVSSVSQPSMVAIMLEQLDAAPGHRVLEIGAGAGWNAGLLAHIVGCRGAVTTVDIDDDLVEGARANLLAAGLDEVEVITADGAAGYPSSAPYDRIELTVGSTGIRPEWVLQLTPTGRLLLPLTVRGSQLSVAFARTTPHRLASVSVRSCAFVRLRGAGADPGADTVLPGSGWSVQHSGNGAPDPDPGLLERALHDRGTDRPSPAPGSVSDLWDGLGLWCALADPAVVRLLGPSRGRLADALFPLAGGRAGLGITTDDGCALLLAEPAATLRSFGPGGAAAADRLAELADRWIAAGRPHAADLRIDAVVPGPDDGRSPAGEPLADSAGTLLYPSWGPRPDERTPPGRGRSSGDTPSGGATT</sequence>
<gene>
    <name evidence="13" type="primary">pcm_2</name>
    <name evidence="13" type="ORF">BG845_03296</name>
</gene>
<dbReference type="RefSeq" id="WP_232021148.1">
    <property type="nucleotide sequence ID" value="NZ_AP018920.1"/>
</dbReference>
<keyword evidence="6 13" id="KW-0489">Methyltransferase</keyword>
<name>A0A1Y2MYJ6_PSEAH</name>
<evidence type="ECO:0000256" key="6">
    <source>
        <dbReference type="ARBA" id="ARBA00022603"/>
    </source>
</evidence>
<dbReference type="InterPro" id="IPR000682">
    <property type="entry name" value="PCMT"/>
</dbReference>
<evidence type="ECO:0000256" key="12">
    <source>
        <dbReference type="SAM" id="MobiDB-lite"/>
    </source>
</evidence>
<evidence type="ECO:0000256" key="9">
    <source>
        <dbReference type="ARBA" id="ARBA00030757"/>
    </source>
</evidence>
<keyword evidence="8" id="KW-0949">S-adenosyl-L-methionine</keyword>
<evidence type="ECO:0000256" key="5">
    <source>
        <dbReference type="ARBA" id="ARBA00022490"/>
    </source>
</evidence>
<feature type="region of interest" description="Disordered" evidence="12">
    <location>
        <begin position="368"/>
        <end position="421"/>
    </location>
</feature>
<dbReference type="SUPFAM" id="SSF53335">
    <property type="entry name" value="S-adenosyl-L-methionine-dependent methyltransferases"/>
    <property type="match status" value="1"/>
</dbReference>
<evidence type="ECO:0000313" key="14">
    <source>
        <dbReference type="Proteomes" id="UP000194360"/>
    </source>
</evidence>
<keyword evidence="5" id="KW-0963">Cytoplasm</keyword>
<comment type="similarity">
    <text evidence="2">Belongs to the methyltransferase superfamily. L-isoaspartyl/D-aspartyl protein methyltransferase family.</text>
</comment>
<feature type="region of interest" description="Disordered" evidence="12">
    <location>
        <begin position="230"/>
        <end position="267"/>
    </location>
</feature>
<dbReference type="EMBL" id="MIGB01000016">
    <property type="protein sequence ID" value="OSY39698.1"/>
    <property type="molecule type" value="Genomic_DNA"/>
</dbReference>
<evidence type="ECO:0000256" key="4">
    <source>
        <dbReference type="ARBA" id="ARBA00013346"/>
    </source>
</evidence>
<evidence type="ECO:0000256" key="10">
    <source>
        <dbReference type="ARBA" id="ARBA00031323"/>
    </source>
</evidence>
<accession>A0A1Y2MYJ6</accession>
<dbReference type="Pfam" id="PF01135">
    <property type="entry name" value="PCMT"/>
    <property type="match status" value="1"/>
</dbReference>
<evidence type="ECO:0000256" key="7">
    <source>
        <dbReference type="ARBA" id="ARBA00022679"/>
    </source>
</evidence>
<organism evidence="13 14">
    <name type="scientific">Pseudonocardia autotrophica</name>
    <name type="common">Amycolata autotrophica</name>
    <name type="synonym">Nocardia autotrophica</name>
    <dbReference type="NCBI Taxonomy" id="2074"/>
    <lineage>
        <taxon>Bacteria</taxon>
        <taxon>Bacillati</taxon>
        <taxon>Actinomycetota</taxon>
        <taxon>Actinomycetes</taxon>
        <taxon>Pseudonocardiales</taxon>
        <taxon>Pseudonocardiaceae</taxon>
        <taxon>Pseudonocardia</taxon>
    </lineage>
</organism>
<comment type="caution">
    <text evidence="13">The sequence shown here is derived from an EMBL/GenBank/DDBJ whole genome shotgun (WGS) entry which is preliminary data.</text>
</comment>
<dbReference type="GO" id="GO:0032259">
    <property type="term" value="P:methylation"/>
    <property type="evidence" value="ECO:0007669"/>
    <property type="project" value="UniProtKB-KW"/>
</dbReference>
<comment type="subcellular location">
    <subcellularLocation>
        <location evidence="1">Cytoplasm</location>
    </subcellularLocation>
</comment>
<dbReference type="Gene3D" id="3.40.50.150">
    <property type="entry name" value="Vaccinia Virus protein VP39"/>
    <property type="match status" value="1"/>
</dbReference>
<evidence type="ECO:0000256" key="1">
    <source>
        <dbReference type="ARBA" id="ARBA00004496"/>
    </source>
</evidence>
<evidence type="ECO:0000256" key="3">
    <source>
        <dbReference type="ARBA" id="ARBA00011890"/>
    </source>
</evidence>
<reference evidence="13 14" key="1">
    <citation type="submission" date="2016-09" db="EMBL/GenBank/DDBJ databases">
        <title>Pseudonocardia autotrophica DSM535, a candidate organism with high potential of specific P450 cytochromes.</title>
        <authorList>
            <person name="Grumaz C."/>
            <person name="Vainshtein Y."/>
            <person name="Kirstahler P."/>
            <person name="Sohn K."/>
        </authorList>
    </citation>
    <scope>NUCLEOTIDE SEQUENCE [LARGE SCALE GENOMIC DNA]</scope>
    <source>
        <strain evidence="13 14">DSM 535</strain>
    </source>
</reference>
<dbReference type="PROSITE" id="PS01279">
    <property type="entry name" value="PCMT"/>
    <property type="match status" value="1"/>
</dbReference>
<keyword evidence="7 13" id="KW-0808">Transferase</keyword>
<dbReference type="STRING" id="2074.BG845_03296"/>
<evidence type="ECO:0000256" key="8">
    <source>
        <dbReference type="ARBA" id="ARBA00022691"/>
    </source>
</evidence>
<dbReference type="PANTHER" id="PTHR11579">
    <property type="entry name" value="PROTEIN-L-ISOASPARTATE O-METHYLTRANSFERASE"/>
    <property type="match status" value="1"/>
</dbReference>
<dbReference type="AlphaFoldDB" id="A0A1Y2MYJ6"/>
<dbReference type="Proteomes" id="UP000194360">
    <property type="component" value="Unassembled WGS sequence"/>
</dbReference>